<keyword evidence="2" id="KW-0489">Methyltransferase</keyword>
<dbReference type="Gene3D" id="3.20.20.210">
    <property type="match status" value="1"/>
</dbReference>
<organism evidence="2 3">
    <name type="scientific">Acidilutibacter cellobiosedens</name>
    <dbReference type="NCBI Taxonomy" id="2507161"/>
    <lineage>
        <taxon>Bacteria</taxon>
        <taxon>Bacillati</taxon>
        <taxon>Bacillota</taxon>
        <taxon>Tissierellia</taxon>
        <taxon>Tissierellales</taxon>
        <taxon>Acidilutibacteraceae</taxon>
        <taxon>Acidilutibacter</taxon>
    </lineage>
</organism>
<dbReference type="Pfam" id="PF01208">
    <property type="entry name" value="URO-D"/>
    <property type="match status" value="1"/>
</dbReference>
<dbReference type="EMBL" id="CP035282">
    <property type="protein sequence ID" value="QAT62893.1"/>
    <property type="molecule type" value="Genomic_DNA"/>
</dbReference>
<reference evidence="3" key="1">
    <citation type="submission" date="2019-01" db="EMBL/GenBank/DDBJ databases">
        <title>Draft genomes of a novel of Sporanaerobacter strains.</title>
        <authorList>
            <person name="Ma S."/>
        </authorList>
    </citation>
    <scope>NUCLEOTIDE SEQUENCE [LARGE SCALE GENOMIC DNA]</scope>
    <source>
        <strain evidence="3">NJN-17</strain>
    </source>
</reference>
<keyword evidence="3" id="KW-1185">Reference proteome</keyword>
<evidence type="ECO:0000313" key="3">
    <source>
        <dbReference type="Proteomes" id="UP000287969"/>
    </source>
</evidence>
<feature type="domain" description="Uroporphyrinogen decarboxylase (URO-D)" evidence="1">
    <location>
        <begin position="7"/>
        <end position="338"/>
    </location>
</feature>
<accession>A0A410QFN8</accession>
<name>A0A410QFN8_9FIRM</name>
<dbReference type="InterPro" id="IPR000257">
    <property type="entry name" value="Uroporphyrinogen_deCOase"/>
</dbReference>
<proteinExistence type="predicted"/>
<dbReference type="Proteomes" id="UP000287969">
    <property type="component" value="Chromosome"/>
</dbReference>
<dbReference type="GO" id="GO:0008168">
    <property type="term" value="F:methyltransferase activity"/>
    <property type="evidence" value="ECO:0007669"/>
    <property type="project" value="UniProtKB-KW"/>
</dbReference>
<evidence type="ECO:0000259" key="1">
    <source>
        <dbReference type="Pfam" id="PF01208"/>
    </source>
</evidence>
<dbReference type="InterPro" id="IPR052024">
    <property type="entry name" value="Methanogen_methyltrans"/>
</dbReference>
<dbReference type="InterPro" id="IPR038071">
    <property type="entry name" value="UROD/MetE-like_sf"/>
</dbReference>
<keyword evidence="2" id="KW-0808">Transferase</keyword>
<dbReference type="PANTHER" id="PTHR47099:SF1">
    <property type="entry name" value="METHYLCOBAMIDE:COM METHYLTRANSFERASE MTBA"/>
    <property type="match status" value="1"/>
</dbReference>
<dbReference type="KEGG" id="spoa:EQM13_15620"/>
<dbReference type="AlphaFoldDB" id="A0A410QFN8"/>
<sequence length="357" mass="39419">MKDDQMTPKERMSAFAQGLETDRIPCVPDMGVIMVPLIGMTLKDYYHSAEGMAEAVIESFKILRQDGVSITTTLRGIAEAMGSKICYPENNISFLDTPVVKNIDEIENLKPCNPEKDGRLPLVFKAVRIVIKEIGHEVDVGLSMPGPFTTAASVVGTENLLKWMLKYPDKIHTLLEIITESNNRFIEKAVDIGVGVGISEPISSTSLISAKQFKNFSAPYIKKNVDKMKSLTGHSMGIHICGKSKDIWESVMDTGVSSFSIDNAEDLEEAKKIMGDRVTILGNVPPVDVIQRGTKEDVLKSVKECIRKAYNSKKGYILASGCEIPMYTPMENIEALIDGTRIYGSYPIKEELLFNGD</sequence>
<dbReference type="SUPFAM" id="SSF51726">
    <property type="entry name" value="UROD/MetE-like"/>
    <property type="match status" value="1"/>
</dbReference>
<dbReference type="RefSeq" id="WP_128753157.1">
    <property type="nucleotide sequence ID" value="NZ_CP035282.1"/>
</dbReference>
<dbReference type="OrthoDB" id="9780425at2"/>
<gene>
    <name evidence="2" type="ORF">EQM13_15620</name>
</gene>
<dbReference type="GO" id="GO:0032259">
    <property type="term" value="P:methylation"/>
    <property type="evidence" value="ECO:0007669"/>
    <property type="project" value="UniProtKB-KW"/>
</dbReference>
<dbReference type="GO" id="GO:0006779">
    <property type="term" value="P:porphyrin-containing compound biosynthetic process"/>
    <property type="evidence" value="ECO:0007669"/>
    <property type="project" value="InterPro"/>
</dbReference>
<evidence type="ECO:0000313" key="2">
    <source>
        <dbReference type="EMBL" id="QAT62893.1"/>
    </source>
</evidence>
<protein>
    <submittedName>
        <fullName evidence="2">Methylcobamide--CoM methyltransferase</fullName>
    </submittedName>
</protein>
<dbReference type="CDD" id="cd03465">
    <property type="entry name" value="URO-D_like"/>
    <property type="match status" value="1"/>
</dbReference>
<dbReference type="PANTHER" id="PTHR47099">
    <property type="entry name" value="METHYLCOBAMIDE:COM METHYLTRANSFERASE MTBA"/>
    <property type="match status" value="1"/>
</dbReference>
<dbReference type="GO" id="GO:0004853">
    <property type="term" value="F:uroporphyrinogen decarboxylase activity"/>
    <property type="evidence" value="ECO:0007669"/>
    <property type="project" value="InterPro"/>
</dbReference>